<reference evidence="3" key="1">
    <citation type="submission" date="2017-02" db="EMBL/GenBank/DDBJ databases">
        <authorList>
            <person name="Varghese N."/>
            <person name="Submissions S."/>
        </authorList>
    </citation>
    <scope>NUCLEOTIDE SEQUENCE [LARGE SCALE GENOMIC DNA]</scope>
    <source>
        <strain evidence="3">ATCC BAA-34</strain>
    </source>
</reference>
<dbReference type="Pfam" id="PF09500">
    <property type="entry name" value="YiiD_C"/>
    <property type="match status" value="1"/>
</dbReference>
<dbReference type="OrthoDB" id="5344088at2"/>
<dbReference type="SUPFAM" id="SSF54637">
    <property type="entry name" value="Thioesterase/thiol ester dehydrase-isomerase"/>
    <property type="match status" value="1"/>
</dbReference>
<dbReference type="Gene3D" id="3.10.129.10">
    <property type="entry name" value="Hotdog Thioesterase"/>
    <property type="match status" value="1"/>
</dbReference>
<evidence type="ECO:0000313" key="2">
    <source>
        <dbReference type="EMBL" id="SKA23399.1"/>
    </source>
</evidence>
<dbReference type="InterPro" id="IPR012660">
    <property type="entry name" value="YiiD_C"/>
</dbReference>
<dbReference type="NCBIfam" id="TIGR02447">
    <property type="entry name" value="yiiD_Cterm"/>
    <property type="match status" value="1"/>
</dbReference>
<name>A0A1T4S538_9BACT</name>
<proteinExistence type="predicted"/>
<dbReference type="AlphaFoldDB" id="A0A1T4S538"/>
<protein>
    <submittedName>
        <fullName evidence="2">Thioesterase domain-containing protein, putative</fullName>
    </submittedName>
</protein>
<dbReference type="InterPro" id="IPR029069">
    <property type="entry name" value="HotDog_dom_sf"/>
</dbReference>
<dbReference type="EMBL" id="FUWR01000031">
    <property type="protein sequence ID" value="SKA23399.1"/>
    <property type="molecule type" value="Genomic_DNA"/>
</dbReference>
<sequence length="157" mass="17368">MITTQLNSVQGLGEIDDVIHICFPISVAMGVRTQSYDDTSLILFAPLDRNINHKSSAFGGSISALAILSGWTFLFLKLNELDIRSQLVIQKSEFNFIRPIDSDFMADTSMPSRSSWQKFLKTLDKHGRARISIRSVVGCKSCVGGIHDGVYVAEVQD</sequence>
<gene>
    <name evidence="2" type="ORF">SAMN02745119_03271</name>
</gene>
<evidence type="ECO:0000259" key="1">
    <source>
        <dbReference type="Pfam" id="PF09500"/>
    </source>
</evidence>
<keyword evidence="3" id="KW-1185">Reference proteome</keyword>
<evidence type="ECO:0000313" key="3">
    <source>
        <dbReference type="Proteomes" id="UP000190102"/>
    </source>
</evidence>
<feature type="domain" description="Thioesterase putative" evidence="1">
    <location>
        <begin position="15"/>
        <end position="153"/>
    </location>
</feature>
<organism evidence="2 3">
    <name type="scientific">Trichlorobacter thiogenes</name>
    <dbReference type="NCBI Taxonomy" id="115783"/>
    <lineage>
        <taxon>Bacteria</taxon>
        <taxon>Pseudomonadati</taxon>
        <taxon>Thermodesulfobacteriota</taxon>
        <taxon>Desulfuromonadia</taxon>
        <taxon>Geobacterales</taxon>
        <taxon>Geobacteraceae</taxon>
        <taxon>Trichlorobacter</taxon>
    </lineage>
</organism>
<dbReference type="STRING" id="115783.SAMN02745119_03271"/>
<dbReference type="RefSeq" id="WP_078791523.1">
    <property type="nucleotide sequence ID" value="NZ_FUWR01000031.1"/>
</dbReference>
<dbReference type="Proteomes" id="UP000190102">
    <property type="component" value="Unassembled WGS sequence"/>
</dbReference>
<accession>A0A1T4S538</accession>